<dbReference type="AlphaFoldDB" id="A0A1B0A814"/>
<dbReference type="EnsemblMetazoa" id="GPAI037184-RA">
    <property type="protein sequence ID" value="GPAI037184-PA"/>
    <property type="gene ID" value="GPAI037184"/>
</dbReference>
<dbReference type="Proteomes" id="UP000092445">
    <property type="component" value="Unassembled WGS sequence"/>
</dbReference>
<keyword evidence="2" id="KW-1185">Reference proteome</keyword>
<dbReference type="GO" id="GO:0005890">
    <property type="term" value="C:sodium:potassium-exchanging ATPase complex"/>
    <property type="evidence" value="ECO:0007669"/>
    <property type="project" value="InterPro"/>
</dbReference>
<reference evidence="1" key="2">
    <citation type="submission" date="2020-05" db="UniProtKB">
        <authorList>
            <consortium name="EnsemblMetazoa"/>
        </authorList>
    </citation>
    <scope>IDENTIFICATION</scope>
    <source>
        <strain evidence="1">IAEA</strain>
    </source>
</reference>
<reference evidence="2" key="1">
    <citation type="submission" date="2014-03" db="EMBL/GenBank/DDBJ databases">
        <authorList>
            <person name="Aksoy S."/>
            <person name="Warren W."/>
            <person name="Wilson R.K."/>
        </authorList>
    </citation>
    <scope>NUCLEOTIDE SEQUENCE [LARGE SCALE GENOMIC DNA]</scope>
    <source>
        <strain evidence="2">IAEA</strain>
    </source>
</reference>
<evidence type="ECO:0000313" key="1">
    <source>
        <dbReference type="EnsemblMetazoa" id="GPAI037184-PA"/>
    </source>
</evidence>
<accession>A0A1B0A814</accession>
<dbReference type="Pfam" id="PF00287">
    <property type="entry name" value="Na_K-ATPase"/>
    <property type="match status" value="1"/>
</dbReference>
<dbReference type="VEuPathDB" id="VectorBase:GPAI037184"/>
<dbReference type="Gene3D" id="1.20.5.170">
    <property type="match status" value="1"/>
</dbReference>
<name>A0A1B0A814_GLOPL</name>
<dbReference type="InterPro" id="IPR000402">
    <property type="entry name" value="Na/K_ATPase_sub_beta"/>
</dbReference>
<dbReference type="PROSITE" id="PS00390">
    <property type="entry name" value="ATPASE_NA_K_BETA_1"/>
    <property type="match status" value="1"/>
</dbReference>
<dbReference type="GO" id="GO:0006814">
    <property type="term" value="P:sodium ion transport"/>
    <property type="evidence" value="ECO:0007669"/>
    <property type="project" value="InterPro"/>
</dbReference>
<dbReference type="GO" id="GO:0006813">
    <property type="term" value="P:potassium ion transport"/>
    <property type="evidence" value="ECO:0007669"/>
    <property type="project" value="InterPro"/>
</dbReference>
<proteinExistence type="predicted"/>
<evidence type="ECO:0000313" key="2">
    <source>
        <dbReference type="Proteomes" id="UP000092445"/>
    </source>
</evidence>
<sequence length="110" mass="12628">MADKKIAEQYYAPPPKMGKWEGFKKFLWNSDTSQCLGRTGASWVVVNSYSIFKINIYKKFSVDRVLNTVFINNTCVDRKKIKKEEKNVTIGNLATINCLLIAQNQVYGVR</sequence>
<protein>
    <submittedName>
        <fullName evidence="1">Uncharacterized protein</fullName>
    </submittedName>
</protein>
<dbReference type="STRING" id="7398.A0A1B0A814"/>
<organism evidence="1 2">
    <name type="scientific">Glossina pallidipes</name>
    <name type="common">Tsetse fly</name>
    <dbReference type="NCBI Taxonomy" id="7398"/>
    <lineage>
        <taxon>Eukaryota</taxon>
        <taxon>Metazoa</taxon>
        <taxon>Ecdysozoa</taxon>
        <taxon>Arthropoda</taxon>
        <taxon>Hexapoda</taxon>
        <taxon>Insecta</taxon>
        <taxon>Pterygota</taxon>
        <taxon>Neoptera</taxon>
        <taxon>Endopterygota</taxon>
        <taxon>Diptera</taxon>
        <taxon>Brachycera</taxon>
        <taxon>Muscomorpha</taxon>
        <taxon>Hippoboscoidea</taxon>
        <taxon>Glossinidae</taxon>
        <taxon>Glossina</taxon>
    </lineage>
</organism>